<evidence type="ECO:0000313" key="1">
    <source>
        <dbReference type="EMBL" id="JAD45820.1"/>
    </source>
</evidence>
<name>A0A0A9AA00_ARUDO</name>
<reference evidence="1" key="1">
    <citation type="submission" date="2014-09" db="EMBL/GenBank/DDBJ databases">
        <authorList>
            <person name="Magalhaes I.L.F."/>
            <person name="Oliveira U."/>
            <person name="Santos F.R."/>
            <person name="Vidigal T.H.D.A."/>
            <person name="Brescovit A.D."/>
            <person name="Santos A.J."/>
        </authorList>
    </citation>
    <scope>NUCLEOTIDE SEQUENCE</scope>
    <source>
        <tissue evidence="1">Shoot tissue taken approximately 20 cm above the soil surface</tissue>
    </source>
</reference>
<protein>
    <submittedName>
        <fullName evidence="1">Uncharacterized protein</fullName>
    </submittedName>
</protein>
<proteinExistence type="predicted"/>
<reference evidence="1" key="2">
    <citation type="journal article" date="2015" name="Data Brief">
        <title>Shoot transcriptome of the giant reed, Arundo donax.</title>
        <authorList>
            <person name="Barrero R.A."/>
            <person name="Guerrero F.D."/>
            <person name="Moolhuijzen P."/>
            <person name="Goolsby J.A."/>
            <person name="Tidwell J."/>
            <person name="Bellgard S.E."/>
            <person name="Bellgard M.I."/>
        </authorList>
    </citation>
    <scope>NUCLEOTIDE SEQUENCE</scope>
    <source>
        <tissue evidence="1">Shoot tissue taken approximately 20 cm above the soil surface</tissue>
    </source>
</reference>
<sequence length="35" mass="4008">MYYESASFHYFDPMAYAIFLTKSITICLSDSGYNG</sequence>
<dbReference type="EMBL" id="GBRH01252075">
    <property type="protein sequence ID" value="JAD45820.1"/>
    <property type="molecule type" value="Transcribed_RNA"/>
</dbReference>
<accession>A0A0A9AA00</accession>
<organism evidence="1">
    <name type="scientific">Arundo donax</name>
    <name type="common">Giant reed</name>
    <name type="synonym">Donax arundinaceus</name>
    <dbReference type="NCBI Taxonomy" id="35708"/>
    <lineage>
        <taxon>Eukaryota</taxon>
        <taxon>Viridiplantae</taxon>
        <taxon>Streptophyta</taxon>
        <taxon>Embryophyta</taxon>
        <taxon>Tracheophyta</taxon>
        <taxon>Spermatophyta</taxon>
        <taxon>Magnoliopsida</taxon>
        <taxon>Liliopsida</taxon>
        <taxon>Poales</taxon>
        <taxon>Poaceae</taxon>
        <taxon>PACMAD clade</taxon>
        <taxon>Arundinoideae</taxon>
        <taxon>Arundineae</taxon>
        <taxon>Arundo</taxon>
    </lineage>
</organism>
<dbReference type="AlphaFoldDB" id="A0A0A9AA00"/>